<keyword evidence="3" id="KW-1185">Reference proteome</keyword>
<name>A0A9X0A3W0_9CNID</name>
<sequence length="189" mass="21603">MADEGSSLFCDDDETCEKNISESEEDCEEYVSAPIDKLGPAGRWFRHRLLSSILIGTPPLVALQRRRTPFWTKIMKINSFIGTEDFYIPMVTFILWIVDAKLGRLLCLLMGFGFYTAGFLKDVLCLPRPSNPPIVALENAAQTWGLLVIMLFWVYLFPGIFGFTLTYTFLFLDGDSPYSFYLLQFGLYQ</sequence>
<dbReference type="EMBL" id="MU825399">
    <property type="protein sequence ID" value="KAJ7392988.1"/>
    <property type="molecule type" value="Genomic_DNA"/>
</dbReference>
<dbReference type="GO" id="GO:0006670">
    <property type="term" value="P:sphingosine metabolic process"/>
    <property type="evidence" value="ECO:0007669"/>
    <property type="project" value="TreeGrafter"/>
</dbReference>
<keyword evidence="1" id="KW-0812">Transmembrane</keyword>
<evidence type="ECO:0000313" key="2">
    <source>
        <dbReference type="EMBL" id="KAJ7392988.1"/>
    </source>
</evidence>
<organism evidence="2 3">
    <name type="scientific">Desmophyllum pertusum</name>
    <dbReference type="NCBI Taxonomy" id="174260"/>
    <lineage>
        <taxon>Eukaryota</taxon>
        <taxon>Metazoa</taxon>
        <taxon>Cnidaria</taxon>
        <taxon>Anthozoa</taxon>
        <taxon>Hexacorallia</taxon>
        <taxon>Scleractinia</taxon>
        <taxon>Caryophylliina</taxon>
        <taxon>Caryophylliidae</taxon>
        <taxon>Desmophyllum</taxon>
    </lineage>
</organism>
<feature type="transmembrane region" description="Helical" evidence="1">
    <location>
        <begin position="105"/>
        <end position="124"/>
    </location>
</feature>
<feature type="transmembrane region" description="Helical" evidence="1">
    <location>
        <begin position="144"/>
        <end position="172"/>
    </location>
</feature>
<dbReference type="OrthoDB" id="301434at2759"/>
<dbReference type="AlphaFoldDB" id="A0A9X0A3W0"/>
<dbReference type="PANTHER" id="PTHR14969:SF39">
    <property type="entry name" value="PHOSPHATIDIC ACID PHOSPHATASE TYPE 2_HALOPEROXIDASE DOMAIN-CONTAINING PROTEIN"/>
    <property type="match status" value="1"/>
</dbReference>
<dbReference type="Proteomes" id="UP001163046">
    <property type="component" value="Unassembled WGS sequence"/>
</dbReference>
<feature type="transmembrane region" description="Helical" evidence="1">
    <location>
        <begin position="77"/>
        <end position="98"/>
    </location>
</feature>
<accession>A0A9X0A3W0</accession>
<keyword evidence="1" id="KW-1133">Transmembrane helix</keyword>
<protein>
    <submittedName>
        <fullName evidence="2">Uncharacterized protein</fullName>
    </submittedName>
</protein>
<reference evidence="2" key="1">
    <citation type="submission" date="2023-01" db="EMBL/GenBank/DDBJ databases">
        <title>Genome assembly of the deep-sea coral Lophelia pertusa.</title>
        <authorList>
            <person name="Herrera S."/>
            <person name="Cordes E."/>
        </authorList>
    </citation>
    <scope>NUCLEOTIDE SEQUENCE</scope>
    <source>
        <strain evidence="2">USNM1676648</strain>
        <tissue evidence="2">Polyp</tissue>
    </source>
</reference>
<gene>
    <name evidence="2" type="ORF">OS493_008234</name>
</gene>
<proteinExistence type="predicted"/>
<comment type="caution">
    <text evidence="2">The sequence shown here is derived from an EMBL/GenBank/DDBJ whole genome shotgun (WGS) entry which is preliminary data.</text>
</comment>
<keyword evidence="1" id="KW-0472">Membrane</keyword>
<dbReference type="GO" id="GO:0005789">
    <property type="term" value="C:endoplasmic reticulum membrane"/>
    <property type="evidence" value="ECO:0007669"/>
    <property type="project" value="TreeGrafter"/>
</dbReference>
<dbReference type="GO" id="GO:0042392">
    <property type="term" value="F:sphingosine-1-phosphate phosphatase activity"/>
    <property type="evidence" value="ECO:0007669"/>
    <property type="project" value="TreeGrafter"/>
</dbReference>
<dbReference type="PANTHER" id="PTHR14969">
    <property type="entry name" value="SPHINGOSINE-1-PHOSPHATE PHOSPHOHYDROLASE"/>
    <property type="match status" value="1"/>
</dbReference>
<evidence type="ECO:0000256" key="1">
    <source>
        <dbReference type="SAM" id="Phobius"/>
    </source>
</evidence>
<evidence type="ECO:0000313" key="3">
    <source>
        <dbReference type="Proteomes" id="UP001163046"/>
    </source>
</evidence>